<accession>A0A1F4NP80</accession>
<reference evidence="1 2" key="1">
    <citation type="journal article" date="2016" name="Nat. Commun.">
        <title>Thousands of microbial genomes shed light on interconnected biogeochemical processes in an aquifer system.</title>
        <authorList>
            <person name="Anantharaman K."/>
            <person name="Brown C.T."/>
            <person name="Hug L.A."/>
            <person name="Sharon I."/>
            <person name="Castelle C.J."/>
            <person name="Probst A.J."/>
            <person name="Thomas B.C."/>
            <person name="Singh A."/>
            <person name="Wilkins M.J."/>
            <person name="Karaoz U."/>
            <person name="Brodie E.L."/>
            <person name="Williams K.H."/>
            <person name="Hubbard S.S."/>
            <person name="Banfield J.F."/>
        </authorList>
    </citation>
    <scope>NUCLEOTIDE SEQUENCE [LARGE SCALE GENOMIC DNA]</scope>
</reference>
<sequence length="162" mass="19235">MLKVAPRQDFLLTKSPKSFILQLSLCWRCTLFIFLAKRISAIFGSMSIRRKVREFKRRDNLWDWLMSQPSFKKLDDQYMEVEREIGGLIEMRRTAPIDYSWVMPSSLETILAEGPEPMPIWQINEEIRAKQQQQRRLGKQMDQEAYRLLAKLPPDFHFPAVT</sequence>
<dbReference type="AlphaFoldDB" id="A0A1F4NP80"/>
<evidence type="ECO:0000313" key="2">
    <source>
        <dbReference type="Proteomes" id="UP000178085"/>
    </source>
</evidence>
<comment type="caution">
    <text evidence="1">The sequence shown here is derived from an EMBL/GenBank/DDBJ whole genome shotgun (WGS) entry which is preliminary data.</text>
</comment>
<name>A0A1F4NP80_UNCK3</name>
<evidence type="ECO:0000313" key="1">
    <source>
        <dbReference type="EMBL" id="OGB73265.1"/>
    </source>
</evidence>
<protein>
    <submittedName>
        <fullName evidence="1">Uncharacterized protein</fullName>
    </submittedName>
</protein>
<dbReference type="EMBL" id="METD01000001">
    <property type="protein sequence ID" value="OGB73265.1"/>
    <property type="molecule type" value="Genomic_DNA"/>
</dbReference>
<gene>
    <name evidence="1" type="ORF">A3K51_00080</name>
</gene>
<dbReference type="Proteomes" id="UP000178085">
    <property type="component" value="Unassembled WGS sequence"/>
</dbReference>
<organism evidence="1 2">
    <name type="scientific">candidate division Kazan bacterium RIFCSPLOWO2_01_FULL_45_19</name>
    <dbReference type="NCBI Taxonomy" id="1798538"/>
    <lineage>
        <taxon>Bacteria</taxon>
        <taxon>Bacteria division Kazan-3B-28</taxon>
    </lineage>
</organism>
<proteinExistence type="predicted"/>